<dbReference type="Proteomes" id="UP000053398">
    <property type="component" value="Unassembled WGS sequence"/>
</dbReference>
<comment type="caution">
    <text evidence="3">The sequence shown here is derived from an EMBL/GenBank/DDBJ whole genome shotgun (WGS) entry which is preliminary data.</text>
</comment>
<dbReference type="EMBL" id="LMWP01000057">
    <property type="protein sequence ID" value="KUN16254.1"/>
    <property type="molecule type" value="Genomic_DNA"/>
</dbReference>
<keyword evidence="2" id="KW-0812">Transmembrane</keyword>
<evidence type="ECO:0000313" key="3">
    <source>
        <dbReference type="EMBL" id="KUN16254.1"/>
    </source>
</evidence>
<evidence type="ECO:0000256" key="1">
    <source>
        <dbReference type="SAM" id="MobiDB-lite"/>
    </source>
</evidence>
<feature type="transmembrane region" description="Helical" evidence="2">
    <location>
        <begin position="90"/>
        <end position="107"/>
    </location>
</feature>
<protein>
    <submittedName>
        <fullName evidence="3">Uncharacterized protein</fullName>
    </submittedName>
</protein>
<dbReference type="AlphaFoldDB" id="A0A117Q9M8"/>
<gene>
    <name evidence="3" type="ORF">AQJ11_39845</name>
</gene>
<sequence>MTKQQTAVEVTGTATAYHGGDTRTARGGVEHGAPAAEGASHESAAAAGPASREELTRFVDRYGDLIDDRVAEIVDEVLAAREARRRRLSWLRLCIVVAALCGVSVLLREAPRKSWRRPRLPTSTPCTGRRT</sequence>
<feature type="region of interest" description="Disordered" evidence="1">
    <location>
        <begin position="1"/>
        <end position="52"/>
    </location>
</feature>
<evidence type="ECO:0000313" key="4">
    <source>
        <dbReference type="Proteomes" id="UP000053398"/>
    </source>
</evidence>
<keyword evidence="4" id="KW-1185">Reference proteome</keyword>
<name>A0A117Q9M8_STRCK</name>
<feature type="compositionally biased region" description="Polar residues" evidence="1">
    <location>
        <begin position="1"/>
        <end position="14"/>
    </location>
</feature>
<keyword evidence="2" id="KW-1133">Transmembrane helix</keyword>
<keyword evidence="2" id="KW-0472">Membrane</keyword>
<feature type="compositionally biased region" description="Low complexity" evidence="1">
    <location>
        <begin position="31"/>
        <end position="50"/>
    </location>
</feature>
<evidence type="ECO:0000256" key="2">
    <source>
        <dbReference type="SAM" id="Phobius"/>
    </source>
</evidence>
<reference evidence="3 4" key="1">
    <citation type="submission" date="2015-10" db="EMBL/GenBank/DDBJ databases">
        <title>Draft genome sequence of Streptomyces corchorusii DSM 40340, type strain for the species Streptomyces corchorusii.</title>
        <authorList>
            <person name="Ruckert C."/>
            <person name="Winkler A."/>
            <person name="Kalinowski J."/>
            <person name="Kampfer P."/>
            <person name="Glaeser S."/>
        </authorList>
    </citation>
    <scope>NUCLEOTIDE SEQUENCE [LARGE SCALE GENOMIC DNA]</scope>
    <source>
        <strain evidence="3 4">DSM 40340</strain>
    </source>
</reference>
<accession>A0A117Q9M8</accession>
<organism evidence="3 4">
    <name type="scientific">Streptomyces corchorusii</name>
    <name type="common">Streptomyces chibaensis</name>
    <dbReference type="NCBI Taxonomy" id="1903"/>
    <lineage>
        <taxon>Bacteria</taxon>
        <taxon>Bacillati</taxon>
        <taxon>Actinomycetota</taxon>
        <taxon>Actinomycetes</taxon>
        <taxon>Kitasatosporales</taxon>
        <taxon>Streptomycetaceae</taxon>
        <taxon>Streptomyces</taxon>
    </lineage>
</organism>
<proteinExistence type="predicted"/>